<feature type="compositionally biased region" description="Low complexity" evidence="1">
    <location>
        <begin position="333"/>
        <end position="343"/>
    </location>
</feature>
<accession>A0AAN6ZXD9</accession>
<keyword evidence="3" id="KW-1185">Reference proteome</keyword>
<proteinExistence type="predicted"/>
<feature type="region of interest" description="Disordered" evidence="1">
    <location>
        <begin position="291"/>
        <end position="497"/>
    </location>
</feature>
<organism evidence="2 3">
    <name type="scientific">Chaetomidium leptoderma</name>
    <dbReference type="NCBI Taxonomy" id="669021"/>
    <lineage>
        <taxon>Eukaryota</taxon>
        <taxon>Fungi</taxon>
        <taxon>Dikarya</taxon>
        <taxon>Ascomycota</taxon>
        <taxon>Pezizomycotina</taxon>
        <taxon>Sordariomycetes</taxon>
        <taxon>Sordariomycetidae</taxon>
        <taxon>Sordariales</taxon>
        <taxon>Chaetomiaceae</taxon>
        <taxon>Chaetomidium</taxon>
    </lineage>
</organism>
<feature type="compositionally biased region" description="Low complexity" evidence="1">
    <location>
        <begin position="383"/>
        <end position="411"/>
    </location>
</feature>
<feature type="compositionally biased region" description="Polar residues" evidence="1">
    <location>
        <begin position="310"/>
        <end position="329"/>
    </location>
</feature>
<gene>
    <name evidence="2" type="ORF">C8A00DRAFT_32889</name>
</gene>
<dbReference type="Proteomes" id="UP001302745">
    <property type="component" value="Unassembled WGS sequence"/>
</dbReference>
<dbReference type="AlphaFoldDB" id="A0AAN6ZXD9"/>
<comment type="caution">
    <text evidence="2">The sequence shown here is derived from an EMBL/GenBank/DDBJ whole genome shotgun (WGS) entry which is preliminary data.</text>
</comment>
<feature type="region of interest" description="Disordered" evidence="1">
    <location>
        <begin position="516"/>
        <end position="538"/>
    </location>
</feature>
<dbReference type="EMBL" id="MU856914">
    <property type="protein sequence ID" value="KAK4154372.1"/>
    <property type="molecule type" value="Genomic_DNA"/>
</dbReference>
<name>A0AAN6ZXD9_9PEZI</name>
<evidence type="ECO:0000256" key="1">
    <source>
        <dbReference type="SAM" id="MobiDB-lite"/>
    </source>
</evidence>
<reference evidence="2" key="1">
    <citation type="journal article" date="2023" name="Mol. Phylogenet. Evol.">
        <title>Genome-scale phylogeny and comparative genomics of the fungal order Sordariales.</title>
        <authorList>
            <person name="Hensen N."/>
            <person name="Bonometti L."/>
            <person name="Westerberg I."/>
            <person name="Brannstrom I.O."/>
            <person name="Guillou S."/>
            <person name="Cros-Aarteil S."/>
            <person name="Calhoun S."/>
            <person name="Haridas S."/>
            <person name="Kuo A."/>
            <person name="Mondo S."/>
            <person name="Pangilinan J."/>
            <person name="Riley R."/>
            <person name="LaButti K."/>
            <person name="Andreopoulos B."/>
            <person name="Lipzen A."/>
            <person name="Chen C."/>
            <person name="Yan M."/>
            <person name="Daum C."/>
            <person name="Ng V."/>
            <person name="Clum A."/>
            <person name="Steindorff A."/>
            <person name="Ohm R.A."/>
            <person name="Martin F."/>
            <person name="Silar P."/>
            <person name="Natvig D.O."/>
            <person name="Lalanne C."/>
            <person name="Gautier V."/>
            <person name="Ament-Velasquez S.L."/>
            <person name="Kruys A."/>
            <person name="Hutchinson M.I."/>
            <person name="Powell A.J."/>
            <person name="Barry K."/>
            <person name="Miller A.N."/>
            <person name="Grigoriev I.V."/>
            <person name="Debuchy R."/>
            <person name="Gladieux P."/>
            <person name="Hiltunen Thoren M."/>
            <person name="Johannesson H."/>
        </authorList>
    </citation>
    <scope>NUCLEOTIDE SEQUENCE</scope>
    <source>
        <strain evidence="2">CBS 538.74</strain>
    </source>
</reference>
<feature type="compositionally biased region" description="Basic and acidic residues" evidence="1">
    <location>
        <begin position="527"/>
        <end position="538"/>
    </location>
</feature>
<protein>
    <submittedName>
        <fullName evidence="2">Uncharacterized protein</fullName>
    </submittedName>
</protein>
<reference evidence="2" key="2">
    <citation type="submission" date="2023-05" db="EMBL/GenBank/DDBJ databases">
        <authorList>
            <consortium name="Lawrence Berkeley National Laboratory"/>
            <person name="Steindorff A."/>
            <person name="Hensen N."/>
            <person name="Bonometti L."/>
            <person name="Westerberg I."/>
            <person name="Brannstrom I.O."/>
            <person name="Guillou S."/>
            <person name="Cros-Aarteil S."/>
            <person name="Calhoun S."/>
            <person name="Haridas S."/>
            <person name="Kuo A."/>
            <person name="Mondo S."/>
            <person name="Pangilinan J."/>
            <person name="Riley R."/>
            <person name="Labutti K."/>
            <person name="Andreopoulos B."/>
            <person name="Lipzen A."/>
            <person name="Chen C."/>
            <person name="Yanf M."/>
            <person name="Daum C."/>
            <person name="Ng V."/>
            <person name="Clum A."/>
            <person name="Ohm R."/>
            <person name="Martin F."/>
            <person name="Silar P."/>
            <person name="Natvig D."/>
            <person name="Lalanne C."/>
            <person name="Gautier V."/>
            <person name="Ament-Velasquez S.L."/>
            <person name="Kruys A."/>
            <person name="Hutchinson M.I."/>
            <person name="Powell A.J."/>
            <person name="Barry K."/>
            <person name="Miller A.N."/>
            <person name="Grigoriev I.V."/>
            <person name="Debuchy R."/>
            <person name="Gladieux P."/>
            <person name="Thoren M.H."/>
            <person name="Johannesson H."/>
        </authorList>
    </citation>
    <scope>NUCLEOTIDE SEQUENCE</scope>
    <source>
        <strain evidence="2">CBS 538.74</strain>
    </source>
</reference>
<sequence>MAPRRPPKSPLFWEVVKLEKELMELPDTDTSFTTNILKSMGIERAPQLDIDNPNAVDAYPVFFQPLADSRELGDAVAECLREGCCWSHCPDEASHIDRVTCATHAIGWIFDIGSSAVDNSNVSPIGAMKWHKVGYGPDHKLPRYSASHEYLVKHGERPPRPLPEWFTPIAFCVEAKGMYHAGCFVADTTSHKHKPDEALRSEITTGVSFIRRQIQFTGDTDITIPVIVFSFYHNDTVRITQMCWNGERNPITFRQSRLLNIASDSFDTPDILLLLRWMECIPLREPRVARRQATAGTHAGTPKPSRPVTPLQNGTAQKDTTPRPNTKGNNAVAAPASTTTAPTLNRPGTPKPQAKPGLASEQRTRPGTPEQRRPGAVASESKTLATTSTTSTPRAGTTTPRKPTTTGSPPRQGSTPTPHKSGIAAATSNTTASGGGHGGVGHGGVGHGGVGHGGVGHGGGGGRVATPRPQASGTPGRTGATRPPPASSGHPAPVGQSVVSLPKRSVKAAAAAGIGANGFHAAGQHPVVHDTRRSRSDM</sequence>
<evidence type="ECO:0000313" key="3">
    <source>
        <dbReference type="Proteomes" id="UP001302745"/>
    </source>
</evidence>
<evidence type="ECO:0000313" key="2">
    <source>
        <dbReference type="EMBL" id="KAK4154372.1"/>
    </source>
</evidence>
<feature type="compositionally biased region" description="Gly residues" evidence="1">
    <location>
        <begin position="433"/>
        <end position="463"/>
    </location>
</feature>